<dbReference type="EMBL" id="CAJVCH010214585">
    <property type="protein sequence ID" value="CAG7731532.1"/>
    <property type="molecule type" value="Genomic_DNA"/>
</dbReference>
<name>A0A8J2K3N3_9HEXA</name>
<sequence>MNSHGIQSELASLKKEIQREMAFKISEISINFQNLLQETKLENQKLYVEVAHSKSEIQKLKKELKEVHKRFQTSQNSGTREIKEQNIERKKVLQNINITNIDKNVKNLATDCDKHGIVPIEGKTLAEEESITSLEMDVITQSKRIDDGTTMSKTNLDIITKGIPYPMKSVAVKIINYAEMLLVNPEFFFKNQRDTNCRTGLTPYSIGSCTREALLFHDNHALDLEGMFTYQVGNTNLRLAVLFAVLNDASTWLFGVAFTPRNIETNQDLYNYISLAPSRNPVRPDVKFSWLYSSETTELVAKHGTLSARVTFMPGRRVLMEVEVMQILKRQRSIGKRLLEVSDGKTLSGKTVEGIAASIPDKYGCVLEITNGLDVSLDQVQYYDYNPSNENNWAELNTSIPTDVQALTRQVFYFSDPKDVHGMVSYNIASTDIRLAVMFRAFFGGNTFAAIFVPSQLPEHLVSSLTDEPIQWKTQPNQKSSKANDGEKVIEIRNIRARVTMSERARSILRVEVSTF</sequence>
<keyword evidence="3" id="KW-1185">Reference proteome</keyword>
<reference evidence="2" key="1">
    <citation type="submission" date="2021-06" db="EMBL/GenBank/DDBJ databases">
        <authorList>
            <person name="Hodson N. C."/>
            <person name="Mongue J. A."/>
            <person name="Jaron S. K."/>
        </authorList>
    </citation>
    <scope>NUCLEOTIDE SEQUENCE</scope>
</reference>
<accession>A0A8J2K3N3</accession>
<comment type="caution">
    <text evidence="2">The sequence shown here is derived from an EMBL/GenBank/DDBJ whole genome shotgun (WGS) entry which is preliminary data.</text>
</comment>
<dbReference type="Proteomes" id="UP000708208">
    <property type="component" value="Unassembled WGS sequence"/>
</dbReference>
<keyword evidence="1" id="KW-0175">Coiled coil</keyword>
<gene>
    <name evidence="2" type="ORF">AFUS01_LOCUS20115</name>
</gene>
<protein>
    <submittedName>
        <fullName evidence="2">Uncharacterized protein</fullName>
    </submittedName>
</protein>
<evidence type="ECO:0000313" key="2">
    <source>
        <dbReference type="EMBL" id="CAG7731532.1"/>
    </source>
</evidence>
<evidence type="ECO:0000313" key="3">
    <source>
        <dbReference type="Proteomes" id="UP000708208"/>
    </source>
</evidence>
<dbReference type="AlphaFoldDB" id="A0A8J2K3N3"/>
<organism evidence="2 3">
    <name type="scientific">Allacma fusca</name>
    <dbReference type="NCBI Taxonomy" id="39272"/>
    <lineage>
        <taxon>Eukaryota</taxon>
        <taxon>Metazoa</taxon>
        <taxon>Ecdysozoa</taxon>
        <taxon>Arthropoda</taxon>
        <taxon>Hexapoda</taxon>
        <taxon>Collembola</taxon>
        <taxon>Symphypleona</taxon>
        <taxon>Sminthuridae</taxon>
        <taxon>Allacma</taxon>
    </lineage>
</organism>
<feature type="coiled-coil region" evidence="1">
    <location>
        <begin position="43"/>
        <end position="77"/>
    </location>
</feature>
<proteinExistence type="predicted"/>
<evidence type="ECO:0000256" key="1">
    <source>
        <dbReference type="SAM" id="Coils"/>
    </source>
</evidence>